<protein>
    <submittedName>
        <fullName evidence="1">Uncharacterized protein</fullName>
    </submittedName>
</protein>
<reference evidence="1" key="2">
    <citation type="submission" date="2016-06" db="EMBL/GenBank/DDBJ databases">
        <title>The genome of a short-lived fish provides insights into sex chromosome evolution and the genetic control of aging.</title>
        <authorList>
            <person name="Reichwald K."/>
            <person name="Felder M."/>
            <person name="Petzold A."/>
            <person name="Koch P."/>
            <person name="Groth M."/>
            <person name="Platzer M."/>
        </authorList>
    </citation>
    <scope>NUCLEOTIDE SEQUENCE</scope>
    <source>
        <tissue evidence="1">Brain</tissue>
    </source>
</reference>
<name>A0A1A8QQW1_9TELE</name>
<evidence type="ECO:0000313" key="1">
    <source>
        <dbReference type="EMBL" id="SBR95663.1"/>
    </source>
</evidence>
<gene>
    <name evidence="1" type="primary">Nfu_g_1_004840</name>
</gene>
<dbReference type="EMBL" id="HAEH01012776">
    <property type="protein sequence ID" value="SBR95663.1"/>
    <property type="molecule type" value="Transcribed_RNA"/>
</dbReference>
<proteinExistence type="predicted"/>
<dbReference type="SUPFAM" id="SSF140996">
    <property type="entry name" value="Hermes dimerisation domain"/>
    <property type="match status" value="1"/>
</dbReference>
<organism evidence="1">
    <name type="scientific">Nothobranchius rachovii</name>
    <name type="common">bluefin notho</name>
    <dbReference type="NCBI Taxonomy" id="451742"/>
    <lineage>
        <taxon>Eukaryota</taxon>
        <taxon>Metazoa</taxon>
        <taxon>Chordata</taxon>
        <taxon>Craniata</taxon>
        <taxon>Vertebrata</taxon>
        <taxon>Euteleostomi</taxon>
        <taxon>Actinopterygii</taxon>
        <taxon>Neopterygii</taxon>
        <taxon>Teleostei</taxon>
        <taxon>Neoteleostei</taxon>
        <taxon>Acanthomorphata</taxon>
        <taxon>Ovalentaria</taxon>
        <taxon>Atherinomorphae</taxon>
        <taxon>Cyprinodontiformes</taxon>
        <taxon>Nothobranchiidae</taxon>
        <taxon>Nothobranchius</taxon>
    </lineage>
</organism>
<accession>A0A1A8QQW1</accession>
<sequence>MLVSDTRPLSMVDDQGFEDMIKKFNPKYHDNYLPGLSHFTKEERKYETTIEK</sequence>
<dbReference type="AlphaFoldDB" id="A0A1A8QQW1"/>
<feature type="non-terminal residue" evidence="1">
    <location>
        <position position="52"/>
    </location>
</feature>
<reference evidence="1" key="1">
    <citation type="submission" date="2016-05" db="EMBL/GenBank/DDBJ databases">
        <authorList>
            <person name="Lavstsen T."/>
            <person name="Jespersen J.S."/>
        </authorList>
    </citation>
    <scope>NUCLEOTIDE SEQUENCE</scope>
    <source>
        <tissue evidence="1">Brain</tissue>
    </source>
</reference>